<evidence type="ECO:0000313" key="8">
    <source>
        <dbReference type="Proteomes" id="UP000604066"/>
    </source>
</evidence>
<dbReference type="InterPro" id="IPR007016">
    <property type="entry name" value="O-antigen_ligase-rel_domated"/>
</dbReference>
<feature type="transmembrane region" description="Helical" evidence="5">
    <location>
        <begin position="32"/>
        <end position="49"/>
    </location>
</feature>
<gene>
    <name evidence="7" type="ORF">HDG70_000654</name>
</gene>
<keyword evidence="4 5" id="KW-0472">Membrane</keyword>
<dbReference type="Pfam" id="PF04932">
    <property type="entry name" value="Wzy_C"/>
    <property type="match status" value="1"/>
</dbReference>
<feature type="transmembrane region" description="Helical" evidence="5">
    <location>
        <begin position="115"/>
        <end position="140"/>
    </location>
</feature>
<feature type="transmembrane region" description="Helical" evidence="5">
    <location>
        <begin position="189"/>
        <end position="205"/>
    </location>
</feature>
<feature type="domain" description="O-antigen ligase-related" evidence="6">
    <location>
        <begin position="194"/>
        <end position="367"/>
    </location>
</feature>
<feature type="transmembrane region" description="Helical" evidence="5">
    <location>
        <begin position="241"/>
        <end position="259"/>
    </location>
</feature>
<dbReference type="GO" id="GO:0016874">
    <property type="term" value="F:ligase activity"/>
    <property type="evidence" value="ECO:0007669"/>
    <property type="project" value="UniProtKB-KW"/>
</dbReference>
<proteinExistence type="predicted"/>
<dbReference type="PANTHER" id="PTHR37422">
    <property type="entry name" value="TEICHURONIC ACID BIOSYNTHESIS PROTEIN TUAE"/>
    <property type="match status" value="1"/>
</dbReference>
<dbReference type="Proteomes" id="UP000604066">
    <property type="component" value="Unassembled WGS sequence"/>
</dbReference>
<comment type="subcellular location">
    <subcellularLocation>
        <location evidence="1">Membrane</location>
        <topology evidence="1">Multi-pass membrane protein</topology>
    </subcellularLocation>
</comment>
<feature type="transmembrane region" description="Helical" evidence="5">
    <location>
        <begin position="7"/>
        <end position="26"/>
    </location>
</feature>
<feature type="transmembrane region" description="Helical" evidence="5">
    <location>
        <begin position="383"/>
        <end position="404"/>
    </location>
</feature>
<evidence type="ECO:0000256" key="3">
    <source>
        <dbReference type="ARBA" id="ARBA00022989"/>
    </source>
</evidence>
<dbReference type="RefSeq" id="WP_028052897.1">
    <property type="nucleotide sequence ID" value="NZ_ATYG01000043.1"/>
</dbReference>
<comment type="caution">
    <text evidence="7">The sequence shown here is derived from an EMBL/GenBank/DDBJ whole genome shotgun (WGS) entry which is preliminary data.</text>
</comment>
<evidence type="ECO:0000256" key="5">
    <source>
        <dbReference type="SAM" id="Phobius"/>
    </source>
</evidence>
<evidence type="ECO:0000256" key="4">
    <source>
        <dbReference type="ARBA" id="ARBA00023136"/>
    </source>
</evidence>
<dbReference type="InterPro" id="IPR051533">
    <property type="entry name" value="WaaL-like"/>
</dbReference>
<feature type="transmembrane region" description="Helical" evidence="5">
    <location>
        <begin position="211"/>
        <end position="229"/>
    </location>
</feature>
<keyword evidence="2 5" id="KW-0812">Transmembrane</keyword>
<evidence type="ECO:0000256" key="1">
    <source>
        <dbReference type="ARBA" id="ARBA00004141"/>
    </source>
</evidence>
<feature type="transmembrane region" description="Helical" evidence="5">
    <location>
        <begin position="61"/>
        <end position="80"/>
    </location>
</feature>
<evidence type="ECO:0000259" key="6">
    <source>
        <dbReference type="Pfam" id="PF04932"/>
    </source>
</evidence>
<dbReference type="EMBL" id="JACCBS010000001">
    <property type="protein sequence ID" value="NYE56948.1"/>
    <property type="molecule type" value="Genomic_DNA"/>
</dbReference>
<reference evidence="7 8" key="1">
    <citation type="submission" date="2020-07" db="EMBL/GenBank/DDBJ databases">
        <title>Genomic Encyclopedia of Type Strains, Phase III (KMG-III): the genomes of soil and plant-associated and newly described type strains.</title>
        <authorList>
            <person name="Whitman W."/>
        </authorList>
    </citation>
    <scope>NUCLEOTIDE SEQUENCE [LARGE SCALE GENOMIC DNA]</scope>
    <source>
        <strain evidence="7 8">DSM 11255</strain>
    </source>
</reference>
<organism evidence="7 8">
    <name type="scientific">Carboxydothermus ferrireducens DSM 11255</name>
    <dbReference type="NCBI Taxonomy" id="1119529"/>
    <lineage>
        <taxon>Bacteria</taxon>
        <taxon>Bacillati</taxon>
        <taxon>Bacillota</taxon>
        <taxon>Clostridia</taxon>
        <taxon>Thermoanaerobacterales</taxon>
        <taxon>Thermoanaerobacteraceae</taxon>
        <taxon>Carboxydothermus</taxon>
    </lineage>
</organism>
<evidence type="ECO:0000256" key="2">
    <source>
        <dbReference type="ARBA" id="ARBA00022692"/>
    </source>
</evidence>
<sequence length="414" mass="48525">MIVIGQRLEFIIKLLILLYILFSFVVFFEPAISDYLFLPLFFFFLITLIKNKKISAIFKSNIEFLVVIILTYNTLQYAILGGNLRFFIATQYLLSLYLLLRYFDEEFGVKNVIIYAYNLAVILSMVISLIGVLKIANYYNFSFANYIVNDHRIQSLFKDPNVYSAFLIYFVLSRVNNILDNEISDFKKYSFEIFLFFISIIYLILSTSRASFYSLLIGIFLLYILKYFLTKDSKFKITKKLLALIVIICLSIFIVPNLFHENSLYISKFKKLIPFGDRMIIKNKVENNLKETNILQDYDTGGRFVAWKAAFILWRKSPIIGIGPGNFESYSPKIEEKLGAKYITPSVHNLFLRILVENGFLGLILYLYLFLNILIKSLRQGDYVFFSFVIVILLNSLFIDSLHWRHLWYLLALI</sequence>
<keyword evidence="7" id="KW-0436">Ligase</keyword>
<accession>A0ABX2RAZ5</accession>
<protein>
    <submittedName>
        <fullName evidence="7">O-antigen ligase</fullName>
    </submittedName>
</protein>
<keyword evidence="3 5" id="KW-1133">Transmembrane helix</keyword>
<dbReference type="PANTHER" id="PTHR37422:SF13">
    <property type="entry name" value="LIPOPOLYSACCHARIDE BIOSYNTHESIS PROTEIN PA4999-RELATED"/>
    <property type="match status" value="1"/>
</dbReference>
<name>A0ABX2RAZ5_9THEO</name>
<evidence type="ECO:0000313" key="7">
    <source>
        <dbReference type="EMBL" id="NYE56948.1"/>
    </source>
</evidence>
<keyword evidence="8" id="KW-1185">Reference proteome</keyword>
<feature type="transmembrane region" description="Helical" evidence="5">
    <location>
        <begin position="350"/>
        <end position="371"/>
    </location>
</feature>